<dbReference type="GO" id="GO:0016020">
    <property type="term" value="C:membrane"/>
    <property type="evidence" value="ECO:0007669"/>
    <property type="project" value="UniProtKB-SubCell"/>
</dbReference>
<feature type="transmembrane region" description="Helical" evidence="9">
    <location>
        <begin position="520"/>
        <end position="539"/>
    </location>
</feature>
<dbReference type="Pfam" id="PF00083">
    <property type="entry name" value="Sugar_tr"/>
    <property type="match status" value="2"/>
</dbReference>
<evidence type="ECO:0000256" key="8">
    <source>
        <dbReference type="SAM" id="MobiDB-lite"/>
    </source>
</evidence>
<dbReference type="AlphaFoldDB" id="A0AAW0EZ04"/>
<feature type="compositionally biased region" description="Low complexity" evidence="8">
    <location>
        <begin position="690"/>
        <end position="703"/>
    </location>
</feature>
<feature type="domain" description="Major facilitator superfamily (MFS) profile" evidence="10">
    <location>
        <begin position="237"/>
        <end position="678"/>
    </location>
</feature>
<feature type="transmembrane region" description="Helical" evidence="9">
    <location>
        <begin position="314"/>
        <end position="332"/>
    </location>
</feature>
<keyword evidence="3" id="KW-0813">Transport</keyword>
<comment type="caution">
    <text evidence="11">The sequence shown here is derived from an EMBL/GenBank/DDBJ whole genome shotgun (WGS) entry which is preliminary data.</text>
</comment>
<dbReference type="InterPro" id="IPR003663">
    <property type="entry name" value="Sugar/inositol_transpt"/>
</dbReference>
<feature type="transmembrane region" description="Helical" evidence="9">
    <location>
        <begin position="344"/>
        <end position="364"/>
    </location>
</feature>
<dbReference type="InterPro" id="IPR045263">
    <property type="entry name" value="GLUT"/>
</dbReference>
<evidence type="ECO:0000256" key="6">
    <source>
        <dbReference type="ARBA" id="ARBA00022989"/>
    </source>
</evidence>
<evidence type="ECO:0000256" key="1">
    <source>
        <dbReference type="ARBA" id="ARBA00004141"/>
    </source>
</evidence>
<feature type="transmembrane region" description="Helical" evidence="9">
    <location>
        <begin position="376"/>
        <end position="396"/>
    </location>
</feature>
<keyword evidence="5 9" id="KW-0812">Transmembrane</keyword>
<dbReference type="Proteomes" id="UP001430356">
    <property type="component" value="Unassembled WGS sequence"/>
</dbReference>
<evidence type="ECO:0000256" key="2">
    <source>
        <dbReference type="ARBA" id="ARBA00010992"/>
    </source>
</evidence>
<dbReference type="GO" id="GO:0015149">
    <property type="term" value="F:hexose transmembrane transporter activity"/>
    <property type="evidence" value="ECO:0007669"/>
    <property type="project" value="TreeGrafter"/>
</dbReference>
<evidence type="ECO:0000256" key="3">
    <source>
        <dbReference type="ARBA" id="ARBA00022448"/>
    </source>
</evidence>
<feature type="transmembrane region" description="Helical" evidence="9">
    <location>
        <begin position="282"/>
        <end position="302"/>
    </location>
</feature>
<name>A0AAW0EZ04_9TRYP</name>
<evidence type="ECO:0000313" key="12">
    <source>
        <dbReference type="Proteomes" id="UP001430356"/>
    </source>
</evidence>
<evidence type="ECO:0000256" key="7">
    <source>
        <dbReference type="ARBA" id="ARBA00023136"/>
    </source>
</evidence>
<reference evidence="11 12" key="1">
    <citation type="journal article" date="2021" name="MBio">
        <title>A New Model Trypanosomatid, Novymonas esmeraldas: Genomic Perception of Its 'Candidatus Pandoraea novymonadis' Endosymbiont.</title>
        <authorList>
            <person name="Zakharova A."/>
            <person name="Saura A."/>
            <person name="Butenko A."/>
            <person name="Podesvova L."/>
            <person name="Warmusova S."/>
            <person name="Kostygov A.Y."/>
            <person name="Nenarokova A."/>
            <person name="Lukes J."/>
            <person name="Opperdoes F.R."/>
            <person name="Yurchenko V."/>
        </authorList>
    </citation>
    <scope>NUCLEOTIDE SEQUENCE [LARGE SCALE GENOMIC DNA]</scope>
    <source>
        <strain evidence="11 12">E262AT.01</strain>
    </source>
</reference>
<evidence type="ECO:0000256" key="4">
    <source>
        <dbReference type="ARBA" id="ARBA00022597"/>
    </source>
</evidence>
<feature type="region of interest" description="Disordered" evidence="8">
    <location>
        <begin position="109"/>
        <end position="151"/>
    </location>
</feature>
<dbReference type="InterPro" id="IPR036259">
    <property type="entry name" value="MFS_trans_sf"/>
</dbReference>
<feature type="transmembrane region" description="Helical" evidence="9">
    <location>
        <begin position="653"/>
        <end position="674"/>
    </location>
</feature>
<evidence type="ECO:0000313" key="11">
    <source>
        <dbReference type="EMBL" id="KAK7198796.1"/>
    </source>
</evidence>
<comment type="similarity">
    <text evidence="2">Belongs to the major facilitator superfamily. Sugar transporter (TC 2.A.1.1) family.</text>
</comment>
<gene>
    <name evidence="11" type="ORF">NESM_000845200</name>
</gene>
<dbReference type="InterPro" id="IPR020846">
    <property type="entry name" value="MFS_dom"/>
</dbReference>
<evidence type="ECO:0000256" key="9">
    <source>
        <dbReference type="SAM" id="Phobius"/>
    </source>
</evidence>
<keyword evidence="7 9" id="KW-0472">Membrane</keyword>
<dbReference type="PANTHER" id="PTHR23503:SF8">
    <property type="entry name" value="FACILITATED GLUCOSE TRANSPORTER PROTEIN 1"/>
    <property type="match status" value="1"/>
</dbReference>
<protein>
    <submittedName>
        <fullName evidence="11">Glucose transporter 2</fullName>
    </submittedName>
</protein>
<feature type="transmembrane region" description="Helical" evidence="9">
    <location>
        <begin position="579"/>
        <end position="602"/>
    </location>
</feature>
<dbReference type="PROSITE" id="PS50850">
    <property type="entry name" value="MFS"/>
    <property type="match status" value="1"/>
</dbReference>
<dbReference type="InterPro" id="IPR005828">
    <property type="entry name" value="MFS_sugar_transport-like"/>
</dbReference>
<evidence type="ECO:0000259" key="10">
    <source>
        <dbReference type="PROSITE" id="PS50850"/>
    </source>
</evidence>
<feature type="transmembrane region" description="Helical" evidence="9">
    <location>
        <begin position="623"/>
        <end position="641"/>
    </location>
</feature>
<keyword evidence="12" id="KW-1185">Reference proteome</keyword>
<feature type="compositionally biased region" description="Low complexity" evidence="8">
    <location>
        <begin position="137"/>
        <end position="147"/>
    </location>
</feature>
<dbReference type="Gene3D" id="1.20.1250.20">
    <property type="entry name" value="MFS general substrate transporter like domains"/>
    <property type="match status" value="2"/>
</dbReference>
<dbReference type="PANTHER" id="PTHR23503">
    <property type="entry name" value="SOLUTE CARRIER FAMILY 2"/>
    <property type="match status" value="1"/>
</dbReference>
<proteinExistence type="inferred from homology"/>
<evidence type="ECO:0000256" key="5">
    <source>
        <dbReference type="ARBA" id="ARBA00022692"/>
    </source>
</evidence>
<keyword evidence="4 11" id="KW-0762">Sugar transport</keyword>
<sequence length="714" mass="74365">MSSTEAATPSCAVGDRTSAAVGPGCTPPVHDTGLRVMPPPPHADWSCAGAVRGQPGAVAVTARACGSDVVAVSGWWSSGAAVRDERALMEAAALEKEAEMVDEWVGRCDSPSSQHLRESRDGGGAAGRGVEADTAARPRALAPTTTAGQPSDPPRATLCGFFSADNLRVATVPFVCGCLSGYTVGYVGIYTQLYNMSTNCALYSAKTACESVPFADCVWYSPSPTLQYCGWPSITCRAAYPSSAWVGGGGDTALAEAQCLRDARCSWAYAAAECRNPFGFSASYTGLFAGSIIAGSMCGALLGGPVVVSAGTRLTFTLCGVFCLACSAMAHVDAATDELWVLVVGRFVVGVFTGLLTVACPLYVNTNADTLYRRKLGTLFQVFTTLGVLLTASIGLGVGETVEYAAERDARLSWRIQGLVSGQTALSLALIALGVWGSEGKVRYTTAAKDAMPVPSSGSGGGGGGCTLNQNEYSYREMLGPLLMTIVVNGTMRFTGFNAILNFAPTILGGLGLSPLEGNMYIMIINFVGTLLSIPLDSFVSIRSIFLFGSAAASCVCLFLCGVPVYPGVASERATNACAVAGIALFVFVFEVFVGPSFYVLLQDMFPPSFRPRGNSFGQLWQFVINLVINVCYPIATERLSGGPAGNQHKGQAIVFIFFGGLGLVCFILEMLFLKVWEEETPHRRGGGAAAADAEPTAATPAPSVHRGRGGGGA</sequence>
<accession>A0AAW0EZ04</accession>
<organism evidence="11 12">
    <name type="scientific">Novymonas esmeraldas</name>
    <dbReference type="NCBI Taxonomy" id="1808958"/>
    <lineage>
        <taxon>Eukaryota</taxon>
        <taxon>Discoba</taxon>
        <taxon>Euglenozoa</taxon>
        <taxon>Kinetoplastea</taxon>
        <taxon>Metakinetoplastina</taxon>
        <taxon>Trypanosomatida</taxon>
        <taxon>Trypanosomatidae</taxon>
        <taxon>Novymonas</taxon>
    </lineage>
</organism>
<feature type="region of interest" description="Disordered" evidence="8">
    <location>
        <begin position="1"/>
        <end position="26"/>
    </location>
</feature>
<feature type="transmembrane region" description="Helical" evidence="9">
    <location>
        <begin position="546"/>
        <end position="567"/>
    </location>
</feature>
<dbReference type="PRINTS" id="PR00171">
    <property type="entry name" value="SUGRTRNSPORT"/>
</dbReference>
<keyword evidence="6 9" id="KW-1133">Transmembrane helix</keyword>
<comment type="subcellular location">
    <subcellularLocation>
        <location evidence="1">Membrane</location>
        <topology evidence="1">Multi-pass membrane protein</topology>
    </subcellularLocation>
</comment>
<dbReference type="SUPFAM" id="SSF103473">
    <property type="entry name" value="MFS general substrate transporter"/>
    <property type="match status" value="1"/>
</dbReference>
<feature type="transmembrane region" description="Helical" evidence="9">
    <location>
        <begin position="416"/>
        <end position="436"/>
    </location>
</feature>
<feature type="region of interest" description="Disordered" evidence="8">
    <location>
        <begin position="685"/>
        <end position="714"/>
    </location>
</feature>
<dbReference type="EMBL" id="JAECZO010000176">
    <property type="protein sequence ID" value="KAK7198796.1"/>
    <property type="molecule type" value="Genomic_DNA"/>
</dbReference>